<reference evidence="1 2" key="1">
    <citation type="submission" date="2016-06" db="EMBL/GenBank/DDBJ databases">
        <title>Adaptive Radiation by Waves of Gene Transfer Leads to Fine-Scale Resource Partitioning in Marine Microbes.</title>
        <authorList>
            <person name="Hehemann J.-H."/>
            <person name="Arevalo P."/>
            <person name="Datta M.S."/>
            <person name="Yu X."/>
            <person name="Corzett C."/>
            <person name="Henschel A."/>
            <person name="Preheim S.P."/>
            <person name="Timberlake S."/>
            <person name="Alm E.J."/>
            <person name="Polz M.F."/>
        </authorList>
    </citation>
    <scope>NUCLEOTIDE SEQUENCE [LARGE SCALE GENOMIC DNA]</scope>
    <source>
        <strain evidence="1 2">FF50</strain>
        <plasmid evidence="1 2">unnamed1</plasmid>
    </source>
</reference>
<dbReference type="EMBL" id="CP016179">
    <property type="protein sequence ID" value="ANO35281.1"/>
    <property type="molecule type" value="Genomic_DNA"/>
</dbReference>
<protein>
    <submittedName>
        <fullName evidence="1">Uncharacterized protein</fullName>
    </submittedName>
</protein>
<gene>
    <name evidence="1" type="ORF">A6E01_18875</name>
</gene>
<name>A0AAN0XZ89_9VIBR</name>
<dbReference type="AlphaFoldDB" id="A0AAN0XZ89"/>
<keyword evidence="1" id="KW-0614">Plasmid</keyword>
<sequence>MTERSTKDINLIWNWTHKDFKGSCSKTKSIMWPAPHHCLGPISELPEKEFQDALKYALHKEACKDRDEKLIPILKRFNLWEPGFSGTEQWRECLHDVLTFTSFTKPESFLLELKAAIEHANVPFPK</sequence>
<geneLocation type="plasmid" evidence="1 2">
    <name>unnamed1</name>
</geneLocation>
<evidence type="ECO:0000313" key="2">
    <source>
        <dbReference type="Proteomes" id="UP000092018"/>
    </source>
</evidence>
<organism evidence="1 2">
    <name type="scientific">Vibrio breoganii</name>
    <dbReference type="NCBI Taxonomy" id="553239"/>
    <lineage>
        <taxon>Bacteria</taxon>
        <taxon>Pseudomonadati</taxon>
        <taxon>Pseudomonadota</taxon>
        <taxon>Gammaproteobacteria</taxon>
        <taxon>Vibrionales</taxon>
        <taxon>Vibrionaceae</taxon>
        <taxon>Vibrio</taxon>
    </lineage>
</organism>
<dbReference type="Proteomes" id="UP000092018">
    <property type="component" value="Plasmid unnamed1"/>
</dbReference>
<dbReference type="KEGG" id="vbr:A6E01_18875"/>
<accession>A0AAN0XZ89</accession>
<evidence type="ECO:0000313" key="1">
    <source>
        <dbReference type="EMBL" id="ANO35281.1"/>
    </source>
</evidence>
<proteinExistence type="predicted"/>